<dbReference type="InterPro" id="IPR036465">
    <property type="entry name" value="vWFA_dom_sf"/>
</dbReference>
<dbReference type="PANTHER" id="PTHR10223">
    <property type="entry name" value="26S PROTEASOME NON-ATPASE REGULATORY SUBUNIT 4"/>
    <property type="match status" value="1"/>
</dbReference>
<name>A0ABR3EJX1_9AGAR</name>
<keyword evidence="2" id="KW-0647">Proteasome</keyword>
<dbReference type="Gene3D" id="3.40.50.410">
    <property type="entry name" value="von Willebrand factor, type A domain"/>
    <property type="match status" value="1"/>
</dbReference>
<dbReference type="Proteomes" id="UP001465976">
    <property type="component" value="Unassembled WGS sequence"/>
</dbReference>
<dbReference type="EMBL" id="JBAHYK010003838">
    <property type="protein sequence ID" value="KAL0563173.1"/>
    <property type="molecule type" value="Genomic_DNA"/>
</dbReference>
<dbReference type="InterPro" id="IPR002035">
    <property type="entry name" value="VWF_A"/>
</dbReference>
<keyword evidence="3" id="KW-1185">Reference proteome</keyword>
<sequence>MMIIDNSEYLCNGDYQPTQFDAQADAVNVVFQTKIDSNPENMVGVMLMAGKGPEVLMTHSKDLKEILQAIHKMSKKIGGKIDIPTLALKNREDKNLRQMIIVLVGSPLQGQGADEKGMVELKKKLKNNVAVDVVCFGDGIEELTLREEEGKMVLGVLWRL</sequence>
<comment type="caution">
    <text evidence="2">The sequence shown here is derived from an EMBL/GenBank/DDBJ whole genome shotgun (WGS) entry which is preliminary data.</text>
</comment>
<reference evidence="2 3" key="1">
    <citation type="submission" date="2024-02" db="EMBL/GenBank/DDBJ databases">
        <title>A draft genome for the cacao thread blight pathogen Marasmius crinis-equi.</title>
        <authorList>
            <person name="Cohen S.P."/>
            <person name="Baruah I.K."/>
            <person name="Amoako-Attah I."/>
            <person name="Bukari Y."/>
            <person name="Meinhardt L.W."/>
            <person name="Bailey B.A."/>
        </authorList>
    </citation>
    <scope>NUCLEOTIDE SEQUENCE [LARGE SCALE GENOMIC DNA]</scope>
    <source>
        <strain evidence="2 3">GH-76</strain>
    </source>
</reference>
<dbReference type="SUPFAM" id="SSF53300">
    <property type="entry name" value="vWA-like"/>
    <property type="match status" value="1"/>
</dbReference>
<protein>
    <submittedName>
        <fullName evidence="2">Proteasome regulatory particle base subunit rpn10</fullName>
    </submittedName>
</protein>
<gene>
    <name evidence="2" type="primary">RPN10_6</name>
    <name evidence="2" type="ORF">V5O48_018902</name>
</gene>
<feature type="domain" description="VWFA" evidence="1">
    <location>
        <begin position="1"/>
        <end position="104"/>
    </location>
</feature>
<evidence type="ECO:0000313" key="2">
    <source>
        <dbReference type="EMBL" id="KAL0563173.1"/>
    </source>
</evidence>
<dbReference type="PANTHER" id="PTHR10223:SF0">
    <property type="entry name" value="26S PROTEASOME NON-ATPASE REGULATORY SUBUNIT 4"/>
    <property type="match status" value="1"/>
</dbReference>
<organism evidence="2 3">
    <name type="scientific">Marasmius crinis-equi</name>
    <dbReference type="NCBI Taxonomy" id="585013"/>
    <lineage>
        <taxon>Eukaryota</taxon>
        <taxon>Fungi</taxon>
        <taxon>Dikarya</taxon>
        <taxon>Basidiomycota</taxon>
        <taxon>Agaricomycotina</taxon>
        <taxon>Agaricomycetes</taxon>
        <taxon>Agaricomycetidae</taxon>
        <taxon>Agaricales</taxon>
        <taxon>Marasmiineae</taxon>
        <taxon>Marasmiaceae</taxon>
        <taxon>Marasmius</taxon>
    </lineage>
</organism>
<evidence type="ECO:0000259" key="1">
    <source>
        <dbReference type="Pfam" id="PF13519"/>
    </source>
</evidence>
<dbReference type="InterPro" id="IPR027040">
    <property type="entry name" value="PSMD4"/>
</dbReference>
<accession>A0ABR3EJX1</accession>
<proteinExistence type="predicted"/>
<dbReference type="Pfam" id="PF13519">
    <property type="entry name" value="VWA_2"/>
    <property type="match status" value="1"/>
</dbReference>
<evidence type="ECO:0000313" key="3">
    <source>
        <dbReference type="Proteomes" id="UP001465976"/>
    </source>
</evidence>
<dbReference type="GO" id="GO:0000502">
    <property type="term" value="C:proteasome complex"/>
    <property type="evidence" value="ECO:0007669"/>
    <property type="project" value="UniProtKB-KW"/>
</dbReference>